<keyword evidence="4" id="KW-0808">Transferase</keyword>
<protein>
    <recommendedName>
        <fullName evidence="2">non-specific serine/threonine protein kinase</fullName>
        <ecNumber evidence="2">2.7.11.1</ecNumber>
    </recommendedName>
</protein>
<evidence type="ECO:0000256" key="4">
    <source>
        <dbReference type="ARBA" id="ARBA00022679"/>
    </source>
</evidence>
<keyword evidence="14" id="KW-1185">Reference proteome</keyword>
<dbReference type="InterPro" id="IPR011009">
    <property type="entry name" value="Kinase-like_dom_sf"/>
</dbReference>
<dbReference type="PANTHER" id="PTHR22984">
    <property type="entry name" value="SERINE/THREONINE-PROTEIN KINASE PIM"/>
    <property type="match status" value="1"/>
</dbReference>
<reference evidence="13 14" key="1">
    <citation type="submission" date="2021-02" db="EMBL/GenBank/DDBJ databases">
        <title>Variation within the Batrachochytrium salamandrivorans European outbreak.</title>
        <authorList>
            <person name="Kelly M."/>
            <person name="Pasmans F."/>
            <person name="Shea T.P."/>
            <person name="Munoz J.F."/>
            <person name="Carranza S."/>
            <person name="Cuomo C.A."/>
            <person name="Martel A."/>
        </authorList>
    </citation>
    <scope>NUCLEOTIDE SEQUENCE [LARGE SCALE GENOMIC DNA]</scope>
    <source>
        <strain evidence="13 14">AMFP18/2</strain>
    </source>
</reference>
<keyword evidence="7" id="KW-0067">ATP-binding</keyword>
<evidence type="ECO:0000256" key="3">
    <source>
        <dbReference type="ARBA" id="ARBA00022527"/>
    </source>
</evidence>
<dbReference type="Pfam" id="PF00069">
    <property type="entry name" value="Pkinase"/>
    <property type="match status" value="1"/>
</dbReference>
<keyword evidence="5" id="KW-0547">Nucleotide-binding</keyword>
<proteinExistence type="predicted"/>
<dbReference type="EC" id="2.7.11.1" evidence="2"/>
<comment type="catalytic activity">
    <reaction evidence="8">
        <text>L-threonyl-[protein] + ATP = O-phospho-L-threonyl-[protein] + ADP + H(+)</text>
        <dbReference type="Rhea" id="RHEA:46608"/>
        <dbReference type="Rhea" id="RHEA-COMP:11060"/>
        <dbReference type="Rhea" id="RHEA-COMP:11605"/>
        <dbReference type="ChEBI" id="CHEBI:15378"/>
        <dbReference type="ChEBI" id="CHEBI:30013"/>
        <dbReference type="ChEBI" id="CHEBI:30616"/>
        <dbReference type="ChEBI" id="CHEBI:61977"/>
        <dbReference type="ChEBI" id="CHEBI:456216"/>
        <dbReference type="EC" id="2.7.11.1"/>
    </reaction>
</comment>
<dbReference type="PANTHER" id="PTHR22984:SF25">
    <property type="entry name" value="PROTEIN KINASE DOMAIN-CONTAINING PROTEIN"/>
    <property type="match status" value="1"/>
</dbReference>
<dbReference type="InterPro" id="IPR000719">
    <property type="entry name" value="Prot_kinase_dom"/>
</dbReference>
<feature type="compositionally biased region" description="Polar residues" evidence="10">
    <location>
        <begin position="28"/>
        <end position="44"/>
    </location>
</feature>
<evidence type="ECO:0000256" key="7">
    <source>
        <dbReference type="ARBA" id="ARBA00022840"/>
    </source>
</evidence>
<evidence type="ECO:0000256" key="11">
    <source>
        <dbReference type="SAM" id="SignalP"/>
    </source>
</evidence>
<evidence type="ECO:0000313" key="14">
    <source>
        <dbReference type="Proteomes" id="UP001648503"/>
    </source>
</evidence>
<comment type="subcellular location">
    <subcellularLocation>
        <location evidence="1">Host cell</location>
    </subcellularLocation>
</comment>
<feature type="domain" description="Protein kinase" evidence="12">
    <location>
        <begin position="99"/>
        <end position="382"/>
    </location>
</feature>
<comment type="catalytic activity">
    <reaction evidence="9">
        <text>L-seryl-[protein] + ATP = O-phospho-L-seryl-[protein] + ADP + H(+)</text>
        <dbReference type="Rhea" id="RHEA:17989"/>
        <dbReference type="Rhea" id="RHEA-COMP:9863"/>
        <dbReference type="Rhea" id="RHEA-COMP:11604"/>
        <dbReference type="ChEBI" id="CHEBI:15378"/>
        <dbReference type="ChEBI" id="CHEBI:29999"/>
        <dbReference type="ChEBI" id="CHEBI:30616"/>
        <dbReference type="ChEBI" id="CHEBI:83421"/>
        <dbReference type="ChEBI" id="CHEBI:456216"/>
        <dbReference type="EC" id="2.7.11.1"/>
    </reaction>
</comment>
<keyword evidence="3" id="KW-0723">Serine/threonine-protein kinase</keyword>
<evidence type="ECO:0000256" key="10">
    <source>
        <dbReference type="SAM" id="MobiDB-lite"/>
    </source>
</evidence>
<dbReference type="Gene3D" id="1.10.510.10">
    <property type="entry name" value="Transferase(Phosphotransferase) domain 1"/>
    <property type="match status" value="1"/>
</dbReference>
<feature type="signal peptide" evidence="11">
    <location>
        <begin position="1"/>
        <end position="21"/>
    </location>
</feature>
<evidence type="ECO:0000256" key="8">
    <source>
        <dbReference type="ARBA" id="ARBA00047899"/>
    </source>
</evidence>
<comment type="caution">
    <text evidence="13">The sequence shown here is derived from an EMBL/GenBank/DDBJ whole genome shotgun (WGS) entry which is preliminary data.</text>
</comment>
<evidence type="ECO:0000256" key="9">
    <source>
        <dbReference type="ARBA" id="ARBA00048679"/>
    </source>
</evidence>
<evidence type="ECO:0000313" key="13">
    <source>
        <dbReference type="EMBL" id="KAH6592758.1"/>
    </source>
</evidence>
<dbReference type="Proteomes" id="UP001648503">
    <property type="component" value="Unassembled WGS sequence"/>
</dbReference>
<sequence>MTSLYRSVVFLLSVATIQVQGGKDDQNQPELQSESQPKSQSPTQQAGFVDFSFSLVPRIIRPIRLTQKELEHHLKQEEKEEAEYSKFIECESKYFETEYDYMPNPRPSKYGDGMQAATINNDDSKVLLKTIKKEDVYLYRLESTSSLKMHMVDIDNEGGRECKLPKSLNLLLPLEVEMQKYLTQSGYYGSPYVLQVIDYAVKEDAYMLVMEYPGKGWMALDRYMTKYGKLSVAEVCFIAREVLKALLSLNAFGVVHGNVAAKNVLYNEKTGELKLMNFGYSGPLEKWNEDSSAKKPSDEKPDFWSTEKPDLAGVGKLMYHLLTSEDANQYSGIRGRVANQLERSLGNFKSQLAMDAVDLVHILLGQGPYEMTLEDALQHPFFSRQ</sequence>
<organism evidence="13 14">
    <name type="scientific">Batrachochytrium salamandrivorans</name>
    <dbReference type="NCBI Taxonomy" id="1357716"/>
    <lineage>
        <taxon>Eukaryota</taxon>
        <taxon>Fungi</taxon>
        <taxon>Fungi incertae sedis</taxon>
        <taxon>Chytridiomycota</taxon>
        <taxon>Chytridiomycota incertae sedis</taxon>
        <taxon>Chytridiomycetes</taxon>
        <taxon>Rhizophydiales</taxon>
        <taxon>Rhizophydiales incertae sedis</taxon>
        <taxon>Batrachochytrium</taxon>
    </lineage>
</organism>
<accession>A0ABQ8F5Q7</accession>
<feature type="chain" id="PRO_5046851480" description="non-specific serine/threonine protein kinase" evidence="11">
    <location>
        <begin position="22"/>
        <end position="385"/>
    </location>
</feature>
<evidence type="ECO:0000256" key="6">
    <source>
        <dbReference type="ARBA" id="ARBA00022777"/>
    </source>
</evidence>
<dbReference type="SUPFAM" id="SSF56112">
    <property type="entry name" value="Protein kinase-like (PK-like)"/>
    <property type="match status" value="1"/>
</dbReference>
<gene>
    <name evidence="13" type="ORF">BASA50_007808</name>
</gene>
<keyword evidence="6" id="KW-0418">Kinase</keyword>
<evidence type="ECO:0000259" key="12">
    <source>
        <dbReference type="PROSITE" id="PS50011"/>
    </source>
</evidence>
<dbReference type="InterPro" id="IPR051138">
    <property type="entry name" value="PIM_Ser/Thr_kinase"/>
</dbReference>
<feature type="region of interest" description="Disordered" evidence="10">
    <location>
        <begin position="21"/>
        <end position="44"/>
    </location>
</feature>
<dbReference type="SMART" id="SM00220">
    <property type="entry name" value="S_TKc"/>
    <property type="match status" value="1"/>
</dbReference>
<dbReference type="PROSITE" id="PS50011">
    <property type="entry name" value="PROTEIN_KINASE_DOM"/>
    <property type="match status" value="1"/>
</dbReference>
<keyword evidence="11" id="KW-0732">Signal</keyword>
<name>A0ABQ8F5Q7_9FUNG</name>
<evidence type="ECO:0000256" key="5">
    <source>
        <dbReference type="ARBA" id="ARBA00022741"/>
    </source>
</evidence>
<evidence type="ECO:0000256" key="2">
    <source>
        <dbReference type="ARBA" id="ARBA00012513"/>
    </source>
</evidence>
<evidence type="ECO:0000256" key="1">
    <source>
        <dbReference type="ARBA" id="ARBA00004340"/>
    </source>
</evidence>
<dbReference type="EMBL" id="JAFCIX010000371">
    <property type="protein sequence ID" value="KAH6592758.1"/>
    <property type="molecule type" value="Genomic_DNA"/>
</dbReference>